<dbReference type="GO" id="GO:0005886">
    <property type="term" value="C:plasma membrane"/>
    <property type="evidence" value="ECO:0007669"/>
    <property type="project" value="UniProtKB-SubCell"/>
</dbReference>
<dbReference type="RefSeq" id="WP_089074386.1">
    <property type="nucleotide sequence ID" value="NZ_CBCSAM010000004.1"/>
</dbReference>
<dbReference type="KEGG" id="pmai:CF386_10485"/>
<keyword evidence="8 12" id="KW-0249">Electron transport</keyword>
<dbReference type="PANTHER" id="PTHR30365:SF14">
    <property type="entry name" value="CYTOCHROME BD MENAQUINOL OXIDASE SUBUNIT I-RELATED"/>
    <property type="match status" value="1"/>
</dbReference>
<feature type="transmembrane region" description="Helical" evidence="12">
    <location>
        <begin position="217"/>
        <end position="234"/>
    </location>
</feature>
<keyword evidence="7 12" id="KW-0479">Metal-binding</keyword>
<keyword evidence="14" id="KW-1185">Reference proteome</keyword>
<dbReference type="Pfam" id="PF01654">
    <property type="entry name" value="Cyt_bd_oxida_I"/>
    <property type="match status" value="1"/>
</dbReference>
<proteinExistence type="inferred from homology"/>
<sequence>MDMELLSRIQFAFTISFHILFPAFSIGLAGFLTITEGMYLLTKKELYLIITKFWVKVFALTFGMGVVSGIVIEFQFGTNWAGFSETVGPVLGSLFVYEVLTAFFIEAGALGIMLFGWKRVNKYVHYGSTVIIFLGVLLSAFWILSANSWLQTPTGVEFVNNSFVVNSWKEVILNPSVWDRYIHMVLAAFMSTLMIIIGTSAWYYLKNRHRLYAKTCIHFAIPALFFISLLQVYMGDRVGLVIHENQPIKTAAMEGNWETQNGAPLILFALPSQEDEKNYFEVKIPKLASFINTHEWDGELIGLKSVAKDERPYVPIVFWTFRIMVGIGLLAVFVYGVGLYKMIRGQLESSKWLLRGMITIAPLGFVAIIAGWFTAEVGRQPWMVNGFFKTADAVSELSYSQVLISLLLIILIYFIVFGIFYFRYLFRILDHGPEEIGHERMPFGYFEPGTDEKEHSTLSQLEEGKSHGA</sequence>
<evidence type="ECO:0000256" key="12">
    <source>
        <dbReference type="PIRNR" id="PIRNR006446"/>
    </source>
</evidence>
<evidence type="ECO:0000313" key="13">
    <source>
        <dbReference type="EMBL" id="ASK79478.1"/>
    </source>
</evidence>
<keyword evidence="9 12" id="KW-1133">Transmembrane helix</keyword>
<dbReference type="GO" id="GO:0046872">
    <property type="term" value="F:metal ion binding"/>
    <property type="evidence" value="ECO:0007669"/>
    <property type="project" value="UniProtKB-UniRule"/>
</dbReference>
<dbReference type="AlphaFoldDB" id="A0A220VGD5"/>
<dbReference type="GO" id="GO:0020037">
    <property type="term" value="F:heme binding"/>
    <property type="evidence" value="ECO:0007669"/>
    <property type="project" value="TreeGrafter"/>
</dbReference>
<evidence type="ECO:0000256" key="5">
    <source>
        <dbReference type="ARBA" id="ARBA00022617"/>
    </source>
</evidence>
<evidence type="ECO:0000256" key="2">
    <source>
        <dbReference type="ARBA" id="ARBA00009819"/>
    </source>
</evidence>
<dbReference type="GO" id="GO:0009055">
    <property type="term" value="F:electron transfer activity"/>
    <property type="evidence" value="ECO:0007669"/>
    <property type="project" value="UniProtKB-UniRule"/>
</dbReference>
<feature type="transmembrane region" description="Helical" evidence="12">
    <location>
        <begin position="123"/>
        <end position="144"/>
    </location>
</feature>
<dbReference type="EMBL" id="CP022356">
    <property type="protein sequence ID" value="ASK79478.1"/>
    <property type="molecule type" value="Genomic_DNA"/>
</dbReference>
<evidence type="ECO:0000256" key="9">
    <source>
        <dbReference type="ARBA" id="ARBA00022989"/>
    </source>
</evidence>
<dbReference type="InterPro" id="IPR002585">
    <property type="entry name" value="Cyt-d_ubiquinol_oxidase_su_1"/>
</dbReference>
<keyword evidence="3 12" id="KW-0813">Transport</keyword>
<evidence type="ECO:0000256" key="1">
    <source>
        <dbReference type="ARBA" id="ARBA00004651"/>
    </source>
</evidence>
<feature type="transmembrane region" description="Helical" evidence="12">
    <location>
        <begin position="53"/>
        <end position="74"/>
    </location>
</feature>
<evidence type="ECO:0000256" key="8">
    <source>
        <dbReference type="ARBA" id="ARBA00022982"/>
    </source>
</evidence>
<reference evidence="13 14" key="1">
    <citation type="journal article" date="2016" name="Int. J. Syst. Evol. Microbiol.">
        <title>Paraphotobacterium marinum gen. nov., sp. nov., a member of the family Vibrionaceae, isolated from surface seawater.</title>
        <authorList>
            <person name="Huang Z."/>
            <person name="Dong C."/>
            <person name="Shao Z."/>
        </authorList>
    </citation>
    <scope>NUCLEOTIDE SEQUENCE [LARGE SCALE GENOMIC DNA]</scope>
    <source>
        <strain evidence="13 14">NSCS20N07D</strain>
    </source>
</reference>
<evidence type="ECO:0000313" key="14">
    <source>
        <dbReference type="Proteomes" id="UP000242175"/>
    </source>
</evidence>
<feature type="transmembrane region" description="Helical" evidence="12">
    <location>
        <begin position="94"/>
        <end position="116"/>
    </location>
</feature>
<feature type="transmembrane region" description="Helical" evidence="12">
    <location>
        <begin position="20"/>
        <end position="41"/>
    </location>
</feature>
<dbReference type="PANTHER" id="PTHR30365">
    <property type="entry name" value="CYTOCHROME D UBIQUINOL OXIDASE"/>
    <property type="match status" value="1"/>
</dbReference>
<feature type="transmembrane region" description="Helical" evidence="12">
    <location>
        <begin position="316"/>
        <end position="340"/>
    </location>
</feature>
<protein>
    <submittedName>
        <fullName evidence="13">Cytochrome ubiquinol oxidase subunit I</fullName>
    </submittedName>
</protein>
<dbReference type="Proteomes" id="UP000242175">
    <property type="component" value="Chromosome small"/>
</dbReference>
<keyword evidence="5 12" id="KW-0349">Heme</keyword>
<dbReference type="GO" id="GO:0070069">
    <property type="term" value="C:cytochrome complex"/>
    <property type="evidence" value="ECO:0007669"/>
    <property type="project" value="UniProtKB-UniRule"/>
</dbReference>
<accession>A0A220VGD5</accession>
<evidence type="ECO:0000256" key="7">
    <source>
        <dbReference type="ARBA" id="ARBA00022723"/>
    </source>
</evidence>
<feature type="transmembrane region" description="Helical" evidence="12">
    <location>
        <begin position="181"/>
        <end position="205"/>
    </location>
</feature>
<keyword evidence="10 12" id="KW-0408">Iron</keyword>
<evidence type="ECO:0000256" key="11">
    <source>
        <dbReference type="ARBA" id="ARBA00023136"/>
    </source>
</evidence>
<evidence type="ECO:0000256" key="10">
    <source>
        <dbReference type="ARBA" id="ARBA00023004"/>
    </source>
</evidence>
<gene>
    <name evidence="13" type="ORF">CF386_10485</name>
</gene>
<keyword evidence="4 12" id="KW-1003">Cell membrane</keyword>
<dbReference type="OrthoDB" id="9807042at2"/>
<evidence type="ECO:0000256" key="3">
    <source>
        <dbReference type="ARBA" id="ARBA00022448"/>
    </source>
</evidence>
<feature type="transmembrane region" description="Helical" evidence="12">
    <location>
        <begin position="402"/>
        <end position="422"/>
    </location>
</feature>
<dbReference type="PIRSF" id="PIRSF006446">
    <property type="entry name" value="Cyt_quinol_oxidase_1"/>
    <property type="match status" value="1"/>
</dbReference>
<name>A0A220VGD5_9GAMM</name>
<keyword evidence="6 12" id="KW-0812">Transmembrane</keyword>
<comment type="subcellular location">
    <subcellularLocation>
        <location evidence="12">Cell inner membrane</location>
    </subcellularLocation>
    <subcellularLocation>
        <location evidence="1">Cell membrane</location>
        <topology evidence="1">Multi-pass membrane protein</topology>
    </subcellularLocation>
</comment>
<dbReference type="GO" id="GO:0016682">
    <property type="term" value="F:oxidoreductase activity, acting on diphenols and related substances as donors, oxygen as acceptor"/>
    <property type="evidence" value="ECO:0007669"/>
    <property type="project" value="TreeGrafter"/>
</dbReference>
<dbReference type="GO" id="GO:0019646">
    <property type="term" value="P:aerobic electron transport chain"/>
    <property type="evidence" value="ECO:0007669"/>
    <property type="project" value="InterPro"/>
</dbReference>
<organism evidence="13 14">
    <name type="scientific">Paraphotobacterium marinum</name>
    <dbReference type="NCBI Taxonomy" id="1755811"/>
    <lineage>
        <taxon>Bacteria</taxon>
        <taxon>Pseudomonadati</taxon>
        <taxon>Pseudomonadota</taxon>
        <taxon>Gammaproteobacteria</taxon>
        <taxon>Vibrionales</taxon>
        <taxon>Vibrionaceae</taxon>
        <taxon>Paraphotobacterium</taxon>
    </lineage>
</organism>
<comment type="similarity">
    <text evidence="2 12">Belongs to the cytochrome ubiquinol oxidase subunit 1 family.</text>
</comment>
<evidence type="ECO:0000256" key="4">
    <source>
        <dbReference type="ARBA" id="ARBA00022475"/>
    </source>
</evidence>
<keyword evidence="11 12" id="KW-0472">Membrane</keyword>
<evidence type="ECO:0000256" key="6">
    <source>
        <dbReference type="ARBA" id="ARBA00022692"/>
    </source>
</evidence>
<feature type="transmembrane region" description="Helical" evidence="12">
    <location>
        <begin position="352"/>
        <end position="373"/>
    </location>
</feature>